<dbReference type="AlphaFoldDB" id="A0A6A4HLF8"/>
<keyword evidence="1" id="KW-0812">Transmembrane</keyword>
<keyword evidence="3" id="KW-1185">Reference proteome</keyword>
<gene>
    <name evidence="2" type="ORF">BT96DRAFT_713419</name>
</gene>
<dbReference type="Proteomes" id="UP000799118">
    <property type="component" value="Unassembled WGS sequence"/>
</dbReference>
<reference evidence="2" key="1">
    <citation type="journal article" date="2019" name="Environ. Microbiol.">
        <title>Fungal ecological strategies reflected in gene transcription - a case study of two litter decomposers.</title>
        <authorList>
            <person name="Barbi F."/>
            <person name="Kohler A."/>
            <person name="Barry K."/>
            <person name="Baskaran P."/>
            <person name="Daum C."/>
            <person name="Fauchery L."/>
            <person name="Ihrmark K."/>
            <person name="Kuo A."/>
            <person name="LaButti K."/>
            <person name="Lipzen A."/>
            <person name="Morin E."/>
            <person name="Grigoriev I.V."/>
            <person name="Henrissat B."/>
            <person name="Lindahl B."/>
            <person name="Martin F."/>
        </authorList>
    </citation>
    <scope>NUCLEOTIDE SEQUENCE</scope>
    <source>
        <strain evidence="2">JB14</strain>
    </source>
</reference>
<evidence type="ECO:0000313" key="3">
    <source>
        <dbReference type="Proteomes" id="UP000799118"/>
    </source>
</evidence>
<feature type="transmembrane region" description="Helical" evidence="1">
    <location>
        <begin position="47"/>
        <end position="68"/>
    </location>
</feature>
<proteinExistence type="predicted"/>
<feature type="transmembrane region" description="Helical" evidence="1">
    <location>
        <begin position="6"/>
        <end position="35"/>
    </location>
</feature>
<protein>
    <submittedName>
        <fullName evidence="2">Uncharacterized protein</fullName>
    </submittedName>
</protein>
<dbReference type="EMBL" id="ML769476">
    <property type="protein sequence ID" value="KAE9398863.1"/>
    <property type="molecule type" value="Genomic_DNA"/>
</dbReference>
<accession>A0A6A4HLF8</accession>
<keyword evidence="1" id="KW-1133">Transmembrane helix</keyword>
<sequence length="86" mass="10133">MFLISFLQLYVVVVSPFICLFLFPPFVPVLLFALLSKTRNRVCTMTYAFTYVRFLFFLSMQACTIHVLTHTRSLFTLLILCFTHRL</sequence>
<evidence type="ECO:0000256" key="1">
    <source>
        <dbReference type="SAM" id="Phobius"/>
    </source>
</evidence>
<name>A0A6A4HLF8_9AGAR</name>
<organism evidence="2 3">
    <name type="scientific">Gymnopus androsaceus JB14</name>
    <dbReference type="NCBI Taxonomy" id="1447944"/>
    <lineage>
        <taxon>Eukaryota</taxon>
        <taxon>Fungi</taxon>
        <taxon>Dikarya</taxon>
        <taxon>Basidiomycota</taxon>
        <taxon>Agaricomycotina</taxon>
        <taxon>Agaricomycetes</taxon>
        <taxon>Agaricomycetidae</taxon>
        <taxon>Agaricales</taxon>
        <taxon>Marasmiineae</taxon>
        <taxon>Omphalotaceae</taxon>
        <taxon>Gymnopus</taxon>
    </lineage>
</organism>
<evidence type="ECO:0000313" key="2">
    <source>
        <dbReference type="EMBL" id="KAE9398863.1"/>
    </source>
</evidence>
<keyword evidence="1" id="KW-0472">Membrane</keyword>